<dbReference type="RefSeq" id="WP_109094489.1">
    <property type="nucleotide sequence ID" value="NZ_CAMELQ010000009.1"/>
</dbReference>
<dbReference type="NCBIfam" id="TIGR00966">
    <property type="entry name" value="transloc_SecF"/>
    <property type="match status" value="1"/>
</dbReference>
<keyword evidence="2 9" id="KW-0813">Transport</keyword>
<keyword evidence="8 9" id="KW-0472">Membrane</keyword>
<evidence type="ECO:0000256" key="7">
    <source>
        <dbReference type="ARBA" id="ARBA00023010"/>
    </source>
</evidence>
<evidence type="ECO:0000256" key="3">
    <source>
        <dbReference type="ARBA" id="ARBA00022475"/>
    </source>
</evidence>
<evidence type="ECO:0000256" key="1">
    <source>
        <dbReference type="ARBA" id="ARBA00004651"/>
    </source>
</evidence>
<dbReference type="AlphaFoldDB" id="A0A2V1K2Z6"/>
<name>A0A2V1K2Z6_9ACTO</name>
<evidence type="ECO:0000256" key="6">
    <source>
        <dbReference type="ARBA" id="ARBA00022989"/>
    </source>
</evidence>
<dbReference type="OrthoDB" id="9774769at2"/>
<dbReference type="Pfam" id="PF02355">
    <property type="entry name" value="SecD_SecF_C"/>
    <property type="match status" value="1"/>
</dbReference>
<accession>A0A2V1K2Z6</accession>
<feature type="transmembrane region" description="Helical" evidence="9">
    <location>
        <begin position="255"/>
        <end position="274"/>
    </location>
</feature>
<dbReference type="InterPro" id="IPR022646">
    <property type="entry name" value="SecD/SecF_CS"/>
</dbReference>
<feature type="transmembrane region" description="Helical" evidence="9">
    <location>
        <begin position="280"/>
        <end position="307"/>
    </location>
</feature>
<evidence type="ECO:0000256" key="2">
    <source>
        <dbReference type="ARBA" id="ARBA00022448"/>
    </source>
</evidence>
<feature type="region of interest" description="Disordered" evidence="10">
    <location>
        <begin position="339"/>
        <end position="367"/>
    </location>
</feature>
<keyword evidence="3 9" id="KW-1003">Cell membrane</keyword>
<feature type="transmembrane region" description="Helical" evidence="9">
    <location>
        <begin position="198"/>
        <end position="217"/>
    </location>
</feature>
<dbReference type="PANTHER" id="PTHR30081">
    <property type="entry name" value="PROTEIN-EXPORT MEMBRANE PROTEIN SEC"/>
    <property type="match status" value="1"/>
</dbReference>
<feature type="transmembrane region" description="Helical" evidence="9">
    <location>
        <begin position="25"/>
        <end position="44"/>
    </location>
</feature>
<feature type="domain" description="Protein export membrane protein SecD/SecF C-terminal" evidence="11">
    <location>
        <begin position="117"/>
        <end position="308"/>
    </location>
</feature>
<feature type="transmembrane region" description="Helical" evidence="9">
    <location>
        <begin position="170"/>
        <end position="192"/>
    </location>
</feature>
<evidence type="ECO:0000256" key="4">
    <source>
        <dbReference type="ARBA" id="ARBA00022692"/>
    </source>
</evidence>
<evidence type="ECO:0000256" key="5">
    <source>
        <dbReference type="ARBA" id="ARBA00022927"/>
    </source>
</evidence>
<comment type="subunit">
    <text evidence="9">Forms a complex with SecD. Part of the essential Sec protein translocation apparatus which comprises SecA, SecYEG and auxiliary proteins SecDF. Other proteins may also be involved.</text>
</comment>
<dbReference type="PRINTS" id="PR01755">
    <property type="entry name" value="SECFTRNLCASE"/>
</dbReference>
<feature type="transmembrane region" description="Helical" evidence="9">
    <location>
        <begin position="144"/>
        <end position="163"/>
    </location>
</feature>
<comment type="caution">
    <text evidence="12">The sequence shown here is derived from an EMBL/GenBank/DDBJ whole genome shotgun (WGS) entry which is preliminary data.</text>
</comment>
<evidence type="ECO:0000256" key="9">
    <source>
        <dbReference type="HAMAP-Rule" id="MF_01464"/>
    </source>
</evidence>
<dbReference type="PANTHER" id="PTHR30081:SF8">
    <property type="entry name" value="PROTEIN TRANSLOCASE SUBUNIT SECF"/>
    <property type="match status" value="1"/>
</dbReference>
<dbReference type="Pfam" id="PF07549">
    <property type="entry name" value="Sec_GG"/>
    <property type="match status" value="1"/>
</dbReference>
<dbReference type="InterPro" id="IPR055344">
    <property type="entry name" value="SecD_SecF_C_bact"/>
</dbReference>
<dbReference type="InterPro" id="IPR022813">
    <property type="entry name" value="SecD/SecF_arch_bac"/>
</dbReference>
<keyword evidence="6 9" id="KW-1133">Transmembrane helix</keyword>
<dbReference type="SUPFAM" id="SSF82866">
    <property type="entry name" value="Multidrug efflux transporter AcrB transmembrane domain"/>
    <property type="match status" value="1"/>
</dbReference>
<evidence type="ECO:0000313" key="12">
    <source>
        <dbReference type="EMBL" id="PWF24593.1"/>
    </source>
</evidence>
<dbReference type="GO" id="GO:0006605">
    <property type="term" value="P:protein targeting"/>
    <property type="evidence" value="ECO:0007669"/>
    <property type="project" value="UniProtKB-UniRule"/>
</dbReference>
<gene>
    <name evidence="9" type="primary">secF</name>
    <name evidence="12" type="ORF">DD236_11245</name>
</gene>
<sequence>MPMYSFANDLYTGKKSYDIVGKRKIWLSIAAVAVIVSVTLLLTVRLNLGIEFTGGSQFTISNTQNTDQQPATDVMSDHGVTDAARVAQVGEHTLRVQTVNNDDFSNTETEEIRTELAKAYDVDPADVTSTYIGPSWGQDILSKALNGFVVFLVLVGVGLSLYFRSWRNAAGAIIALFHDLIVTLGVYCAFGFEVTPSTVIGLLTILGYSLYDTVVVFDKVRENTDELTKQSAYTFAESTNLAVNQTLIRSINTSVTSILPVGSILFIGVLLLGAGTLRDLALVMFIGLILSTISSIFIASPIAVALAERSSAIKEHTAQVLAARDQRPEDEDIDLLSDGVPSHGVIRHPGVRKANSAQPKRKKRSKK</sequence>
<dbReference type="Gene3D" id="1.20.1640.10">
    <property type="entry name" value="Multidrug efflux transporter AcrB transmembrane domain"/>
    <property type="match status" value="1"/>
</dbReference>
<evidence type="ECO:0000256" key="8">
    <source>
        <dbReference type="ARBA" id="ARBA00023136"/>
    </source>
</evidence>
<organism evidence="12 13">
    <name type="scientific">Ancrocorticia populi</name>
    <dbReference type="NCBI Taxonomy" id="2175228"/>
    <lineage>
        <taxon>Bacteria</taxon>
        <taxon>Bacillati</taxon>
        <taxon>Actinomycetota</taxon>
        <taxon>Actinomycetes</taxon>
        <taxon>Actinomycetales</taxon>
        <taxon>Actinomycetaceae</taxon>
        <taxon>Ancrocorticia</taxon>
    </lineage>
</organism>
<keyword evidence="5 9" id="KW-0653">Protein transport</keyword>
<reference evidence="13" key="1">
    <citation type="submission" date="2018-05" db="EMBL/GenBank/DDBJ databases">
        <authorList>
            <person name="Li Y."/>
        </authorList>
    </citation>
    <scope>NUCLEOTIDE SEQUENCE [LARGE SCALE GENOMIC DNA]</scope>
    <source>
        <strain evidence="13">sk1b4</strain>
    </source>
</reference>
<dbReference type="InterPro" id="IPR022645">
    <property type="entry name" value="SecD/SecF_bac"/>
</dbReference>
<proteinExistence type="inferred from homology"/>
<dbReference type="EMBL" id="QETB01000006">
    <property type="protein sequence ID" value="PWF24593.1"/>
    <property type="molecule type" value="Genomic_DNA"/>
</dbReference>
<dbReference type="Proteomes" id="UP000245283">
    <property type="component" value="Unassembled WGS sequence"/>
</dbReference>
<dbReference type="GO" id="GO:0015450">
    <property type="term" value="F:protein-transporting ATPase activity"/>
    <property type="evidence" value="ECO:0007669"/>
    <property type="project" value="InterPro"/>
</dbReference>
<keyword evidence="4 9" id="KW-0812">Transmembrane</keyword>
<protein>
    <recommendedName>
        <fullName evidence="9">Protein-export membrane protein SecF</fullName>
    </recommendedName>
</protein>
<dbReference type="InterPro" id="IPR048634">
    <property type="entry name" value="SecD_SecF_C"/>
</dbReference>
<evidence type="ECO:0000313" key="13">
    <source>
        <dbReference type="Proteomes" id="UP000245283"/>
    </source>
</evidence>
<keyword evidence="13" id="KW-1185">Reference proteome</keyword>
<keyword evidence="7 9" id="KW-0811">Translocation</keyword>
<dbReference type="GO" id="GO:0065002">
    <property type="term" value="P:intracellular protein transmembrane transport"/>
    <property type="evidence" value="ECO:0007669"/>
    <property type="project" value="UniProtKB-UniRule"/>
</dbReference>
<comment type="subcellular location">
    <subcellularLocation>
        <location evidence="1 9">Cell membrane</location>
        <topology evidence="1 9">Multi-pass membrane protein</topology>
    </subcellularLocation>
</comment>
<dbReference type="HAMAP" id="MF_01464_B">
    <property type="entry name" value="SecF_B"/>
    <property type="match status" value="1"/>
</dbReference>
<evidence type="ECO:0000256" key="10">
    <source>
        <dbReference type="SAM" id="MobiDB-lite"/>
    </source>
</evidence>
<comment type="function">
    <text evidence="9">Part of the Sec protein translocase complex. Interacts with the SecYEG preprotein conducting channel. SecDF uses the proton motive force (PMF) to complete protein translocation after the ATP-dependent function of SecA.</text>
</comment>
<comment type="similarity">
    <text evidence="9">Belongs to the SecD/SecF family. SecF subfamily.</text>
</comment>
<dbReference type="InterPro" id="IPR005665">
    <property type="entry name" value="SecF_bac"/>
</dbReference>
<dbReference type="GO" id="GO:0005886">
    <property type="term" value="C:plasma membrane"/>
    <property type="evidence" value="ECO:0007669"/>
    <property type="project" value="UniProtKB-SubCell"/>
</dbReference>
<dbReference type="NCBIfam" id="TIGR00916">
    <property type="entry name" value="2A0604s01"/>
    <property type="match status" value="1"/>
</dbReference>
<dbReference type="GO" id="GO:0043952">
    <property type="term" value="P:protein transport by the Sec complex"/>
    <property type="evidence" value="ECO:0007669"/>
    <property type="project" value="UniProtKB-UniRule"/>
</dbReference>
<evidence type="ECO:0000259" key="11">
    <source>
        <dbReference type="Pfam" id="PF02355"/>
    </source>
</evidence>